<dbReference type="InterPro" id="IPR029787">
    <property type="entry name" value="Nucleotide_cyclase"/>
</dbReference>
<feature type="domain" description="Response regulatory" evidence="1">
    <location>
        <begin position="6"/>
        <end position="122"/>
    </location>
</feature>
<dbReference type="GO" id="GO:0043709">
    <property type="term" value="P:cell adhesion involved in single-species biofilm formation"/>
    <property type="evidence" value="ECO:0007669"/>
    <property type="project" value="TreeGrafter"/>
</dbReference>
<dbReference type="InterPro" id="IPR001789">
    <property type="entry name" value="Sig_transdc_resp-reg_receiver"/>
</dbReference>
<dbReference type="PROSITE" id="PS50887">
    <property type="entry name" value="GGDEF"/>
    <property type="match status" value="1"/>
</dbReference>
<dbReference type="SUPFAM" id="SSF52172">
    <property type="entry name" value="CheY-like"/>
    <property type="match status" value="1"/>
</dbReference>
<feature type="domain" description="GGDEF" evidence="2">
    <location>
        <begin position="165"/>
        <end position="294"/>
    </location>
</feature>
<organism evidence="3">
    <name type="scientific">hydrothermal vent metagenome</name>
    <dbReference type="NCBI Taxonomy" id="652676"/>
    <lineage>
        <taxon>unclassified sequences</taxon>
        <taxon>metagenomes</taxon>
        <taxon>ecological metagenomes</taxon>
    </lineage>
</organism>
<dbReference type="SMART" id="SM00267">
    <property type="entry name" value="GGDEF"/>
    <property type="match status" value="1"/>
</dbReference>
<dbReference type="InterPro" id="IPR000160">
    <property type="entry name" value="GGDEF_dom"/>
</dbReference>
<dbReference type="GO" id="GO:0005886">
    <property type="term" value="C:plasma membrane"/>
    <property type="evidence" value="ECO:0007669"/>
    <property type="project" value="TreeGrafter"/>
</dbReference>
<dbReference type="PROSITE" id="PS50110">
    <property type="entry name" value="RESPONSE_REGULATORY"/>
    <property type="match status" value="1"/>
</dbReference>
<dbReference type="EMBL" id="UOFG01000037">
    <property type="protein sequence ID" value="VAW58447.1"/>
    <property type="molecule type" value="Genomic_DNA"/>
</dbReference>
<evidence type="ECO:0000259" key="1">
    <source>
        <dbReference type="PROSITE" id="PS50110"/>
    </source>
</evidence>
<dbReference type="SUPFAM" id="SSF55073">
    <property type="entry name" value="Nucleotide cyclase"/>
    <property type="match status" value="1"/>
</dbReference>
<dbReference type="InterPro" id="IPR011006">
    <property type="entry name" value="CheY-like_superfamily"/>
</dbReference>
<dbReference type="GO" id="GO:0052621">
    <property type="term" value="F:diguanylate cyclase activity"/>
    <property type="evidence" value="ECO:0007669"/>
    <property type="project" value="TreeGrafter"/>
</dbReference>
<dbReference type="Pfam" id="PF00072">
    <property type="entry name" value="Response_reg"/>
    <property type="match status" value="1"/>
</dbReference>
<accession>A0A3B0X6C9</accession>
<dbReference type="NCBIfam" id="TIGR00254">
    <property type="entry name" value="GGDEF"/>
    <property type="match status" value="1"/>
</dbReference>
<dbReference type="PANTHER" id="PTHR45138:SF9">
    <property type="entry name" value="DIGUANYLATE CYCLASE DGCM-RELATED"/>
    <property type="match status" value="1"/>
</dbReference>
<dbReference type="PANTHER" id="PTHR45138">
    <property type="entry name" value="REGULATORY COMPONENTS OF SENSORY TRANSDUCTION SYSTEM"/>
    <property type="match status" value="1"/>
</dbReference>
<evidence type="ECO:0000313" key="3">
    <source>
        <dbReference type="EMBL" id="VAW58447.1"/>
    </source>
</evidence>
<dbReference type="Gene3D" id="3.30.70.270">
    <property type="match status" value="1"/>
</dbReference>
<dbReference type="SMART" id="SM00448">
    <property type="entry name" value="REC"/>
    <property type="match status" value="1"/>
</dbReference>
<gene>
    <name evidence="3" type="ORF">MNBD_GAMMA11-168</name>
</gene>
<dbReference type="AlphaFoldDB" id="A0A3B0X6C9"/>
<dbReference type="GO" id="GO:0000160">
    <property type="term" value="P:phosphorelay signal transduction system"/>
    <property type="evidence" value="ECO:0007669"/>
    <property type="project" value="InterPro"/>
</dbReference>
<dbReference type="FunFam" id="3.30.70.270:FF:000001">
    <property type="entry name" value="Diguanylate cyclase domain protein"/>
    <property type="match status" value="1"/>
</dbReference>
<dbReference type="Gene3D" id="3.40.50.2300">
    <property type="match status" value="1"/>
</dbReference>
<name>A0A3B0X6C9_9ZZZZ</name>
<dbReference type="InterPro" id="IPR050469">
    <property type="entry name" value="Diguanylate_Cyclase"/>
</dbReference>
<evidence type="ECO:0000259" key="2">
    <source>
        <dbReference type="PROSITE" id="PS50887"/>
    </source>
</evidence>
<dbReference type="InterPro" id="IPR043128">
    <property type="entry name" value="Rev_trsase/Diguanyl_cyclase"/>
</dbReference>
<protein>
    <submittedName>
        <fullName evidence="3">Response regulator receiver protein</fullName>
    </submittedName>
</protein>
<sequence>MSNKAVVLIVDDAPSNVMVLAACLKDKYHIKVASSGEQCLDVIISGAGVDLILLDIEMPGMNGYEVCEKLKSDSTTSFIPIIFVTGKDDDEDQEKGLGMGAVDYIIKPIRSAIVAARVDTHITLKQQRDKLEQLAMRDQLTDLYNRHYLLETADHKVARSLRHGTPLSLLMIDIDLFKSINDTRGHSVGDRVLQEISALLQKRNRTEDIVSRYGGEEFVILMDQCDIRMAEIEAHKLLQDIEGCKPCDLVVTASIGVAQLYAENDSFDGLLKRADTAVYLAKEQGRNRVITDGELC</sequence>
<dbReference type="CDD" id="cd01949">
    <property type="entry name" value="GGDEF"/>
    <property type="match status" value="1"/>
</dbReference>
<dbReference type="PROSITE" id="PS51257">
    <property type="entry name" value="PROKAR_LIPOPROTEIN"/>
    <property type="match status" value="1"/>
</dbReference>
<proteinExistence type="predicted"/>
<reference evidence="3" key="1">
    <citation type="submission" date="2018-06" db="EMBL/GenBank/DDBJ databases">
        <authorList>
            <person name="Zhirakovskaya E."/>
        </authorList>
    </citation>
    <scope>NUCLEOTIDE SEQUENCE</scope>
</reference>
<dbReference type="GO" id="GO:1902201">
    <property type="term" value="P:negative regulation of bacterial-type flagellum-dependent cell motility"/>
    <property type="evidence" value="ECO:0007669"/>
    <property type="project" value="TreeGrafter"/>
</dbReference>
<dbReference type="Pfam" id="PF00990">
    <property type="entry name" value="GGDEF"/>
    <property type="match status" value="1"/>
</dbReference>